<keyword evidence="2" id="KW-0805">Transcription regulation</keyword>
<feature type="compositionally biased region" description="Polar residues" evidence="5">
    <location>
        <begin position="286"/>
        <end position="295"/>
    </location>
</feature>
<proteinExistence type="predicted"/>
<evidence type="ECO:0000313" key="8">
    <source>
        <dbReference type="Proteomes" id="UP000694050"/>
    </source>
</evidence>
<accession>A0A8J5NWW1</accession>
<organism evidence="7 8">
    <name type="scientific">Fusarium oxysporum f. sp. rapae</name>
    <dbReference type="NCBI Taxonomy" id="485398"/>
    <lineage>
        <taxon>Eukaryota</taxon>
        <taxon>Fungi</taxon>
        <taxon>Dikarya</taxon>
        <taxon>Ascomycota</taxon>
        <taxon>Pezizomycotina</taxon>
        <taxon>Sordariomycetes</taxon>
        <taxon>Hypocreomycetidae</taxon>
        <taxon>Hypocreales</taxon>
        <taxon>Nectriaceae</taxon>
        <taxon>Fusarium</taxon>
        <taxon>Fusarium oxysporum species complex</taxon>
    </lineage>
</organism>
<evidence type="ECO:0000256" key="5">
    <source>
        <dbReference type="SAM" id="MobiDB-lite"/>
    </source>
</evidence>
<evidence type="ECO:0000256" key="4">
    <source>
        <dbReference type="ARBA" id="ARBA00023242"/>
    </source>
</evidence>
<evidence type="ECO:0000256" key="1">
    <source>
        <dbReference type="ARBA" id="ARBA00004123"/>
    </source>
</evidence>
<dbReference type="Pfam" id="PF00170">
    <property type="entry name" value="bZIP_1"/>
    <property type="match status" value="1"/>
</dbReference>
<feature type="region of interest" description="Disordered" evidence="5">
    <location>
        <begin position="113"/>
        <end position="176"/>
    </location>
</feature>
<reference evidence="7" key="1">
    <citation type="submission" date="2021-04" db="EMBL/GenBank/DDBJ databases">
        <title>First draft genome resource for Brassicaceae pathogens Fusarium oxysporum f. sp. raphani and Fusarium oxysporum f. sp. rapae.</title>
        <authorList>
            <person name="Asai S."/>
        </authorList>
    </citation>
    <scope>NUCLEOTIDE SEQUENCE</scope>
    <source>
        <strain evidence="7">Tf1208</strain>
    </source>
</reference>
<dbReference type="PROSITE" id="PS50217">
    <property type="entry name" value="BZIP"/>
    <property type="match status" value="1"/>
</dbReference>
<feature type="compositionally biased region" description="Basic and acidic residues" evidence="5">
    <location>
        <begin position="158"/>
        <end position="169"/>
    </location>
</feature>
<dbReference type="AlphaFoldDB" id="A0A8J5NWW1"/>
<evidence type="ECO:0000256" key="3">
    <source>
        <dbReference type="ARBA" id="ARBA00023163"/>
    </source>
</evidence>
<comment type="subcellular location">
    <subcellularLocation>
        <location evidence="1">Nucleus</location>
    </subcellularLocation>
</comment>
<protein>
    <submittedName>
        <fullName evidence="7">Transcription factor atf21</fullName>
    </submittedName>
</protein>
<dbReference type="InterPro" id="IPR051027">
    <property type="entry name" value="bZIP_transcription_factors"/>
</dbReference>
<dbReference type="GO" id="GO:0005634">
    <property type="term" value="C:nucleus"/>
    <property type="evidence" value="ECO:0007669"/>
    <property type="project" value="UniProtKB-SubCell"/>
</dbReference>
<keyword evidence="3" id="KW-0804">Transcription</keyword>
<keyword evidence="4" id="KW-0539">Nucleus</keyword>
<evidence type="ECO:0000256" key="2">
    <source>
        <dbReference type="ARBA" id="ARBA00023015"/>
    </source>
</evidence>
<name>A0A8J5NWW1_FUSOX</name>
<dbReference type="PANTHER" id="PTHR19304">
    <property type="entry name" value="CYCLIC-AMP RESPONSE ELEMENT BINDING PROTEIN"/>
    <property type="match status" value="1"/>
</dbReference>
<dbReference type="InterPro" id="IPR004827">
    <property type="entry name" value="bZIP"/>
</dbReference>
<feature type="region of interest" description="Disordered" evidence="5">
    <location>
        <begin position="283"/>
        <end position="302"/>
    </location>
</feature>
<dbReference type="PROSITE" id="PS00036">
    <property type="entry name" value="BZIP_BASIC"/>
    <property type="match status" value="1"/>
</dbReference>
<feature type="compositionally biased region" description="Basic residues" evidence="5">
    <location>
        <begin position="147"/>
        <end position="157"/>
    </location>
</feature>
<feature type="domain" description="BZIP" evidence="6">
    <location>
        <begin position="179"/>
        <end position="242"/>
    </location>
</feature>
<dbReference type="EMBL" id="JAELUQ010000005">
    <property type="protein sequence ID" value="KAG7413710.1"/>
    <property type="molecule type" value="Genomic_DNA"/>
</dbReference>
<sequence length="384" mass="42514">MAAFVHSYPHHMEPPFGNPMNIMTATPSPGYIMTPSPYYTRTPSPTSRGNMGYQPVPAQVQDPSFFEEAIGGSPHPQELALGFMQAPFQYSPASNAPNGPFPSLATLPSNEIEQRPARRARNRKPSQLSIITPKEDSGPGAVPSSPKQKKRGRKPKGGAKESGKFHQEIELDEDDLPKDPRRRRILERNRIAATKCRLRKRDEASALASQEQAMEDQNRYLSSCFDSLTAEIYHLKTQLLQHTDCNCVLIQKYIANEAKKTVDGLLSCSSAFQFDNDPMSPYRRGSCNSGTSPTESLGVPTPEFEEVSPAWSQPFQTGHASSSEVGEEIFEMPMNPYSKGSIQMHSQPLTSMTPLHHPESEVYVGMGPPPQHVDGISWNPSWGF</sequence>
<gene>
    <name evidence="7" type="ORF">Forpe1208_v007437</name>
</gene>
<dbReference type="SMART" id="SM00338">
    <property type="entry name" value="BRLZ"/>
    <property type="match status" value="1"/>
</dbReference>
<evidence type="ECO:0000259" key="6">
    <source>
        <dbReference type="PROSITE" id="PS50217"/>
    </source>
</evidence>
<dbReference type="Proteomes" id="UP000694050">
    <property type="component" value="Unassembled WGS sequence"/>
</dbReference>
<dbReference type="GO" id="GO:0003700">
    <property type="term" value="F:DNA-binding transcription factor activity"/>
    <property type="evidence" value="ECO:0007669"/>
    <property type="project" value="InterPro"/>
</dbReference>
<evidence type="ECO:0000313" key="7">
    <source>
        <dbReference type="EMBL" id="KAG7413710.1"/>
    </source>
</evidence>
<comment type="caution">
    <text evidence="7">The sequence shown here is derived from an EMBL/GenBank/DDBJ whole genome shotgun (WGS) entry which is preliminary data.</text>
</comment>